<dbReference type="EMBL" id="JAFREP010000002">
    <property type="protein sequence ID" value="MBO1317388.1"/>
    <property type="molecule type" value="Genomic_DNA"/>
</dbReference>
<dbReference type="InterPro" id="IPR025979">
    <property type="entry name" value="ChrR-like_cupin_dom"/>
</dbReference>
<dbReference type="InterPro" id="IPR014710">
    <property type="entry name" value="RmlC-like_jellyroll"/>
</dbReference>
<reference evidence="2" key="1">
    <citation type="submission" date="2021-03" db="EMBL/GenBank/DDBJ databases">
        <authorList>
            <person name="Wang G."/>
        </authorList>
    </citation>
    <scope>NUCLEOTIDE SEQUENCE</scope>
    <source>
        <strain evidence="2">KCTC 12899</strain>
    </source>
</reference>
<name>A0A8J7U0S8_9BACT</name>
<dbReference type="Proteomes" id="UP000664417">
    <property type="component" value="Unassembled WGS sequence"/>
</dbReference>
<dbReference type="Gene3D" id="2.60.120.10">
    <property type="entry name" value="Jelly Rolls"/>
    <property type="match status" value="1"/>
</dbReference>
<keyword evidence="3" id="KW-1185">Reference proteome</keyword>
<proteinExistence type="predicted"/>
<evidence type="ECO:0000313" key="3">
    <source>
        <dbReference type="Proteomes" id="UP000664417"/>
    </source>
</evidence>
<accession>A0A8J7U0S8</accession>
<feature type="domain" description="ChrR-like cupin" evidence="1">
    <location>
        <begin position="122"/>
        <end position="219"/>
    </location>
</feature>
<feature type="domain" description="ChrR-like cupin" evidence="1">
    <location>
        <begin position="12"/>
        <end position="114"/>
    </location>
</feature>
<dbReference type="AlphaFoldDB" id="A0A8J7U0S8"/>
<protein>
    <submittedName>
        <fullName evidence="2">Cupin domain-containing protein</fullName>
    </submittedName>
</protein>
<organism evidence="2 3">
    <name type="scientific">Acanthopleuribacter pedis</name>
    <dbReference type="NCBI Taxonomy" id="442870"/>
    <lineage>
        <taxon>Bacteria</taxon>
        <taxon>Pseudomonadati</taxon>
        <taxon>Acidobacteriota</taxon>
        <taxon>Holophagae</taxon>
        <taxon>Acanthopleuribacterales</taxon>
        <taxon>Acanthopleuribacteraceae</taxon>
        <taxon>Acanthopleuribacter</taxon>
    </lineage>
</organism>
<dbReference type="CDD" id="cd20303">
    <property type="entry name" value="cupin_ChrR_1"/>
    <property type="match status" value="1"/>
</dbReference>
<evidence type="ECO:0000313" key="2">
    <source>
        <dbReference type="EMBL" id="MBO1317388.1"/>
    </source>
</evidence>
<sequence length="224" mass="24252">MGDVNLNMDFNQQLAIETTAMAWSPSPAAGVERKRLERENAESGRATSVVRYGAGSSFPTHVHGGGEEFLVLEGVFSDENGHYPVGSYVRNPPGSSHAPFSDGGCTILVKLHQMDASDQITVVHRTTDEPWSAGEVAGHARQQLNDNPRERVSFEKLAAGTALPPIKDPNGQEFYVVSGSLRVNGGEHPAGTWLRFPPGETTRISATTATVFWHKRGHLAEPPR</sequence>
<comment type="caution">
    <text evidence="2">The sequence shown here is derived from an EMBL/GenBank/DDBJ whole genome shotgun (WGS) entry which is preliminary data.</text>
</comment>
<gene>
    <name evidence="2" type="ORF">J3U88_02870</name>
</gene>
<dbReference type="SUPFAM" id="SSF51182">
    <property type="entry name" value="RmlC-like cupins"/>
    <property type="match status" value="2"/>
</dbReference>
<dbReference type="RefSeq" id="WP_207856624.1">
    <property type="nucleotide sequence ID" value="NZ_JAFREP010000002.1"/>
</dbReference>
<dbReference type="InterPro" id="IPR011051">
    <property type="entry name" value="RmlC_Cupin_sf"/>
</dbReference>
<dbReference type="Pfam" id="PF12973">
    <property type="entry name" value="Cupin_7"/>
    <property type="match status" value="2"/>
</dbReference>
<evidence type="ECO:0000259" key="1">
    <source>
        <dbReference type="Pfam" id="PF12973"/>
    </source>
</evidence>